<gene>
    <name evidence="1" type="ORF">WG219_02490</name>
</gene>
<keyword evidence="2" id="KW-1185">Reference proteome</keyword>
<dbReference type="Pfam" id="PF07366">
    <property type="entry name" value="SnoaL"/>
    <property type="match status" value="1"/>
</dbReference>
<name>A0ABZ2RHY3_ECTME</name>
<dbReference type="PANTHER" id="PTHR38436:SF1">
    <property type="entry name" value="ESTER CYCLASE"/>
    <property type="match status" value="1"/>
</dbReference>
<dbReference type="Gene3D" id="3.10.450.50">
    <property type="match status" value="1"/>
</dbReference>
<accession>A0ABZ2RHY3</accession>
<evidence type="ECO:0000313" key="2">
    <source>
        <dbReference type="Proteomes" id="UP001476583"/>
    </source>
</evidence>
<reference evidence="1 2" key="1">
    <citation type="submission" date="2024-03" db="EMBL/GenBank/DDBJ databases">
        <title>Complete genome of BD2.</title>
        <authorList>
            <person name="Cao G."/>
        </authorList>
    </citation>
    <scope>NUCLEOTIDE SEQUENCE [LARGE SCALE GENOMIC DNA]</scope>
    <source>
        <strain evidence="1 2">BD2</strain>
    </source>
</reference>
<dbReference type="Proteomes" id="UP001476583">
    <property type="component" value="Chromosome"/>
</dbReference>
<evidence type="ECO:0000313" key="1">
    <source>
        <dbReference type="EMBL" id="WXL26378.1"/>
    </source>
</evidence>
<dbReference type="SUPFAM" id="SSF54427">
    <property type="entry name" value="NTF2-like"/>
    <property type="match status" value="1"/>
</dbReference>
<dbReference type="InterPro" id="IPR032710">
    <property type="entry name" value="NTF2-like_dom_sf"/>
</dbReference>
<dbReference type="InterPro" id="IPR009959">
    <property type="entry name" value="Cyclase_SnoaL-like"/>
</dbReference>
<sequence length="123" mass="14578">MPDNKQVALKFHKEIFQDHVFDNLDDYLHDKFVSHSIFDPITDKPFFINFFKGFFSENPEFKSEVKRVIVDGDYVVLHNHNAFNSQHNGFVAVDIFRFRDGKIEEHWDIVQEIPETSKVSNVF</sequence>
<dbReference type="PANTHER" id="PTHR38436">
    <property type="entry name" value="POLYKETIDE CYCLASE SNOAL-LIKE DOMAIN"/>
    <property type="match status" value="1"/>
</dbReference>
<proteinExistence type="predicted"/>
<organism evidence="1 2">
    <name type="scientific">Ectopseudomonas mendocina</name>
    <name type="common">Pseudomonas mendocina</name>
    <dbReference type="NCBI Taxonomy" id="300"/>
    <lineage>
        <taxon>Bacteria</taxon>
        <taxon>Pseudomonadati</taxon>
        <taxon>Pseudomonadota</taxon>
        <taxon>Gammaproteobacteria</taxon>
        <taxon>Pseudomonadales</taxon>
        <taxon>Pseudomonadaceae</taxon>
        <taxon>Ectopseudomonas</taxon>
    </lineage>
</organism>
<dbReference type="EMBL" id="CP148074">
    <property type="protein sequence ID" value="WXL26378.1"/>
    <property type="molecule type" value="Genomic_DNA"/>
</dbReference>
<protein>
    <submittedName>
        <fullName evidence="1">Ester cyclase</fullName>
    </submittedName>
</protein>